<organism evidence="1 2">
    <name type="scientific">Clunio marinus</name>
    <dbReference type="NCBI Taxonomy" id="568069"/>
    <lineage>
        <taxon>Eukaryota</taxon>
        <taxon>Metazoa</taxon>
        <taxon>Ecdysozoa</taxon>
        <taxon>Arthropoda</taxon>
        <taxon>Hexapoda</taxon>
        <taxon>Insecta</taxon>
        <taxon>Pterygota</taxon>
        <taxon>Neoptera</taxon>
        <taxon>Endopterygota</taxon>
        <taxon>Diptera</taxon>
        <taxon>Nematocera</taxon>
        <taxon>Chironomoidea</taxon>
        <taxon>Chironomidae</taxon>
        <taxon>Clunio</taxon>
    </lineage>
</organism>
<protein>
    <submittedName>
        <fullName evidence="1">CLUMA_CG001270, isoform A</fullName>
    </submittedName>
</protein>
<accession>A0A1J1HHI9</accession>
<gene>
    <name evidence="1" type="ORF">CLUMA_CG001270</name>
</gene>
<evidence type="ECO:0000313" key="1">
    <source>
        <dbReference type="EMBL" id="CRK87469.1"/>
    </source>
</evidence>
<proteinExistence type="predicted"/>
<dbReference type="EMBL" id="CVRI01000004">
    <property type="protein sequence ID" value="CRK87469.1"/>
    <property type="molecule type" value="Genomic_DNA"/>
</dbReference>
<dbReference type="AlphaFoldDB" id="A0A1J1HHI9"/>
<keyword evidence="2" id="KW-1185">Reference proteome</keyword>
<reference evidence="1 2" key="1">
    <citation type="submission" date="2015-04" db="EMBL/GenBank/DDBJ databases">
        <authorList>
            <person name="Syromyatnikov M.Y."/>
            <person name="Popov V.N."/>
        </authorList>
    </citation>
    <scope>NUCLEOTIDE SEQUENCE [LARGE SCALE GENOMIC DNA]</scope>
</reference>
<evidence type="ECO:0000313" key="2">
    <source>
        <dbReference type="Proteomes" id="UP000183832"/>
    </source>
</evidence>
<name>A0A1J1HHI9_9DIPT</name>
<dbReference type="Proteomes" id="UP000183832">
    <property type="component" value="Unassembled WGS sequence"/>
</dbReference>
<sequence length="59" mass="6684">MPFKMMLQRKCACQCQLTHAQSYHSLLTSWTRQTLAASIIYSQILYSVIQTEAESSKGA</sequence>